<feature type="domain" description="EF-hand" evidence="2">
    <location>
        <begin position="2"/>
        <end position="37"/>
    </location>
</feature>
<dbReference type="AlphaFoldDB" id="L7FL66"/>
<dbReference type="RefSeq" id="XP_004254428.1">
    <property type="nucleotide sequence ID" value="XM_004254380.1"/>
</dbReference>
<dbReference type="PROSITE" id="PS00018">
    <property type="entry name" value="EF_HAND_1"/>
    <property type="match status" value="3"/>
</dbReference>
<dbReference type="Pfam" id="PF13499">
    <property type="entry name" value="EF-hand_7"/>
    <property type="match status" value="1"/>
</dbReference>
<sequence>MGLKGKAKELFESFDTDKNGYIDLEEFVVGMKELFNIRIVDSRIDTVCRYILRKIDGEGLFNARDFKLNKSEFQKLYNYIPEEPQFPFESLKELVSIFFHICDKNNDGFLNYFDFSDFIKKGTDLDTNMGNRMMAFTVVDQDENGQIDFDEFYDAIKHGKIKKVTLDDLTDELDKDH</sequence>
<dbReference type="Proteomes" id="UP000014680">
    <property type="component" value="Unassembled WGS sequence"/>
</dbReference>
<dbReference type="Gene3D" id="1.10.238.10">
    <property type="entry name" value="EF-hand"/>
    <property type="match status" value="2"/>
</dbReference>
<keyword evidence="4" id="KW-1185">Reference proteome</keyword>
<feature type="domain" description="EF-hand" evidence="2">
    <location>
        <begin position="90"/>
        <end position="125"/>
    </location>
</feature>
<dbReference type="InterPro" id="IPR018247">
    <property type="entry name" value="EF_Hand_1_Ca_BS"/>
</dbReference>
<dbReference type="VEuPathDB" id="AmoebaDB:EIN_037170"/>
<dbReference type="SUPFAM" id="SSF47473">
    <property type="entry name" value="EF-hand"/>
    <property type="match status" value="1"/>
</dbReference>
<dbReference type="GO" id="GO:0005509">
    <property type="term" value="F:calcium ion binding"/>
    <property type="evidence" value="ECO:0007669"/>
    <property type="project" value="InterPro"/>
</dbReference>
<accession>L7FL66</accession>
<organism evidence="3 4">
    <name type="scientific">Entamoeba invadens IP1</name>
    <dbReference type="NCBI Taxonomy" id="370355"/>
    <lineage>
        <taxon>Eukaryota</taxon>
        <taxon>Amoebozoa</taxon>
        <taxon>Evosea</taxon>
        <taxon>Archamoebae</taxon>
        <taxon>Mastigamoebida</taxon>
        <taxon>Entamoebidae</taxon>
        <taxon>Entamoeba</taxon>
    </lineage>
</organism>
<dbReference type="SMART" id="SM00054">
    <property type="entry name" value="EFh"/>
    <property type="match status" value="3"/>
</dbReference>
<evidence type="ECO:0000313" key="4">
    <source>
        <dbReference type="Proteomes" id="UP000014680"/>
    </source>
</evidence>
<dbReference type="InterPro" id="IPR011992">
    <property type="entry name" value="EF-hand-dom_pair"/>
</dbReference>
<dbReference type="PROSITE" id="PS50222">
    <property type="entry name" value="EF_HAND_2"/>
    <property type="match status" value="3"/>
</dbReference>
<dbReference type="InterPro" id="IPR002048">
    <property type="entry name" value="EF_hand_dom"/>
</dbReference>
<dbReference type="KEGG" id="eiv:EIN_037170"/>
<proteinExistence type="predicted"/>
<evidence type="ECO:0000256" key="1">
    <source>
        <dbReference type="ARBA" id="ARBA00022837"/>
    </source>
</evidence>
<dbReference type="OrthoDB" id="191686at2759"/>
<gene>
    <name evidence="3" type="ORF">EIN_037170</name>
</gene>
<protein>
    <recommendedName>
        <fullName evidence="2">EF-hand domain-containing protein</fullName>
    </recommendedName>
</protein>
<evidence type="ECO:0000313" key="3">
    <source>
        <dbReference type="EMBL" id="ELP87657.1"/>
    </source>
</evidence>
<evidence type="ECO:0000259" key="2">
    <source>
        <dbReference type="PROSITE" id="PS50222"/>
    </source>
</evidence>
<dbReference type="EMBL" id="KB206827">
    <property type="protein sequence ID" value="ELP87657.1"/>
    <property type="molecule type" value="Genomic_DNA"/>
</dbReference>
<name>L7FL66_ENTIV</name>
<reference evidence="3 4" key="1">
    <citation type="submission" date="2012-10" db="EMBL/GenBank/DDBJ databases">
        <authorList>
            <person name="Zafar N."/>
            <person name="Inman J."/>
            <person name="Hall N."/>
            <person name="Lorenzi H."/>
            <person name="Caler E."/>
        </authorList>
    </citation>
    <scope>NUCLEOTIDE SEQUENCE [LARGE SCALE GENOMIC DNA]</scope>
    <source>
        <strain evidence="3 4">IP1</strain>
    </source>
</reference>
<keyword evidence="1" id="KW-0106">Calcium</keyword>
<dbReference type="Pfam" id="PF00036">
    <property type="entry name" value="EF-hand_1"/>
    <property type="match status" value="1"/>
</dbReference>
<dbReference type="GeneID" id="14886638"/>
<feature type="domain" description="EF-hand" evidence="2">
    <location>
        <begin position="135"/>
        <end position="162"/>
    </location>
</feature>